<evidence type="ECO:0000313" key="3">
    <source>
        <dbReference type="EMBL" id="HFJ53910.1"/>
    </source>
</evidence>
<dbReference type="SUPFAM" id="SSF50998">
    <property type="entry name" value="Quinoprotein alcohol dehydrogenase-like"/>
    <property type="match status" value="1"/>
</dbReference>
<accession>A0A7C3EH12</accession>
<dbReference type="SUPFAM" id="SSF50969">
    <property type="entry name" value="YVTN repeat-like/Quinoprotein amine dehydrogenase"/>
    <property type="match status" value="1"/>
</dbReference>
<dbReference type="EMBL" id="DSTU01000005">
    <property type="protein sequence ID" value="HFJ53910.1"/>
    <property type="molecule type" value="Genomic_DNA"/>
</dbReference>
<organism evidence="3">
    <name type="scientific">candidate division WOR-3 bacterium</name>
    <dbReference type="NCBI Taxonomy" id="2052148"/>
    <lineage>
        <taxon>Bacteria</taxon>
        <taxon>Bacteria division WOR-3</taxon>
    </lineage>
</organism>
<dbReference type="SUPFAM" id="SSF63825">
    <property type="entry name" value="YWTD domain"/>
    <property type="match status" value="1"/>
</dbReference>
<proteinExistence type="predicted"/>
<dbReference type="PANTHER" id="PTHR47197:SF3">
    <property type="entry name" value="DIHYDRO-HEME D1 DEHYDROGENASE"/>
    <property type="match status" value="1"/>
</dbReference>
<dbReference type="EMBL" id="DSLG01000004">
    <property type="protein sequence ID" value="HEA87007.1"/>
    <property type="molecule type" value="Genomic_DNA"/>
</dbReference>
<dbReference type="InterPro" id="IPR015943">
    <property type="entry name" value="WD40/YVTN_repeat-like_dom_sf"/>
</dbReference>
<name>A0A7C3EH12_UNCW3</name>
<reference evidence="3" key="1">
    <citation type="journal article" date="2020" name="mSystems">
        <title>Genome- and Community-Level Interaction Insights into Carbon Utilization and Element Cycling Functions of Hydrothermarchaeota in Hydrothermal Sediment.</title>
        <authorList>
            <person name="Zhou Z."/>
            <person name="Liu Y."/>
            <person name="Xu W."/>
            <person name="Pan J."/>
            <person name="Luo Z.H."/>
            <person name="Li M."/>
        </authorList>
    </citation>
    <scope>NUCLEOTIDE SEQUENCE [LARGE SCALE GENOMIC DNA]</scope>
    <source>
        <strain evidence="2">SpSt-236</strain>
        <strain evidence="1">SpSt-265</strain>
        <strain evidence="3">SpSt-465</strain>
    </source>
</reference>
<evidence type="ECO:0008006" key="4">
    <source>
        <dbReference type="Google" id="ProtNLM"/>
    </source>
</evidence>
<comment type="caution">
    <text evidence="3">The sequence shown here is derived from an EMBL/GenBank/DDBJ whole genome shotgun (WGS) entry which is preliminary data.</text>
</comment>
<evidence type="ECO:0000313" key="2">
    <source>
        <dbReference type="EMBL" id="HEE18442.1"/>
    </source>
</evidence>
<dbReference type="PANTHER" id="PTHR47197">
    <property type="entry name" value="PROTEIN NIRF"/>
    <property type="match status" value="1"/>
</dbReference>
<dbReference type="EMBL" id="DSKA01000197">
    <property type="protein sequence ID" value="HEE18442.1"/>
    <property type="molecule type" value="Genomic_DNA"/>
</dbReference>
<dbReference type="InterPro" id="IPR011047">
    <property type="entry name" value="Quinoprotein_ADH-like_sf"/>
</dbReference>
<dbReference type="AlphaFoldDB" id="A0A7C3EH12"/>
<dbReference type="Gene3D" id="2.130.10.10">
    <property type="entry name" value="YVTN repeat-like/Quinoprotein amine dehydrogenase"/>
    <property type="match status" value="3"/>
</dbReference>
<dbReference type="InterPro" id="IPR011044">
    <property type="entry name" value="Quino_amine_DH_bsu"/>
</dbReference>
<protein>
    <recommendedName>
        <fullName evidence="4">YncE family protein</fullName>
    </recommendedName>
</protein>
<gene>
    <name evidence="2" type="ORF">ENP62_02685</name>
    <name evidence="1" type="ORF">ENP94_03245</name>
    <name evidence="3" type="ORF">ENS16_04385</name>
</gene>
<dbReference type="InterPro" id="IPR051200">
    <property type="entry name" value="Host-pathogen_enzymatic-act"/>
</dbReference>
<sequence length="833" mass="93906">MPRVLIFRKSGCSILLFLFLSLSLAQPVRTLYIPDSFGGNSYLSSLVYNQVLDRIYVYSSRSENIVTLDCGTNHRLAPLHNISPNFVFNPGNNRLYYVRLADDSYAVTVYGVDAVTGLTVDSVVIAPGTRFWPMLKLDLSIPAQKVYCTTFSLSGDTVTHVIDCRTSRVIRQIPGLHWLTVFDTVRSYAYICTPAAVYTFDCDQDQITDSVTAPPDFQYLHIHLFPERELLTATLYSPTAPGRVQLIDCRNHRINGEVEIPVSGLGIAAHVLNTVNNKLYVLTPYSDPVAKIYVIRLDSLVISDSMLFPPYRTPYRILYNPQSNHLYAVSGSRYDELFYVFDAGADSLLDVFERWFAIEDWLLHPVRNRLYCIDQSCVHIFDCAVRRFETAIKAGYLNERIMWQPVTNRLYVNDVTGDTFSTLLIVYDGHTNEYLKTVDLSNQLSPGEWFFHFTTATAENKIYLASGQSLGVYVLDGATDSLRNFISGPIGGHYLLYNPVVNKLYTIPFSDFLRHYFPLYIIDCATDEVLNVIDVGQSGDGYCNPYTGRVYAAITYPPSGLKTFVICGNGDTVIRVLDSIGRPLAFRNKGDIHQVYAGCPYRDRIYVLDPHSDSIIDSVMNVYYTSEPFFYYDSIDDRIYFPHGSGNILVIDCATNRLSDTIRNCGIRHADFPENSVWNARSNRLYVANYDTVSQFPREPKIMVIDCRTNTVIDSFVGPAKPAYMQWNYTDNTVYINDHDRARIFAFADDLIGLLQSPAAGSKSRFILLAPSVGSRFARQAGIEQEIRIAAITGRVVGVLVPGERMFDAGRMAPGVYFAFVQGGKSQRLVIVR</sequence>
<evidence type="ECO:0000313" key="1">
    <source>
        <dbReference type="EMBL" id="HEA87007.1"/>
    </source>
</evidence>